<comment type="caution">
    <text evidence="2">The sequence shown here is derived from an EMBL/GenBank/DDBJ whole genome shotgun (WGS) entry which is preliminary data.</text>
</comment>
<evidence type="ECO:0000256" key="1">
    <source>
        <dbReference type="ARBA" id="ARBA00006479"/>
    </source>
</evidence>
<dbReference type="InterPro" id="IPR000600">
    <property type="entry name" value="ROK"/>
</dbReference>
<keyword evidence="3" id="KW-1185">Reference proteome</keyword>
<dbReference type="Gene3D" id="3.30.420.40">
    <property type="match status" value="1"/>
</dbReference>
<gene>
    <name evidence="2" type="ORF">CBF31_08895</name>
</gene>
<dbReference type="Pfam" id="PF00480">
    <property type="entry name" value="ROK"/>
    <property type="match status" value="1"/>
</dbReference>
<accession>A0A430A6E2</accession>
<protein>
    <recommendedName>
        <fullName evidence="4">ROK family protein</fullName>
    </recommendedName>
</protein>
<reference evidence="2 3" key="1">
    <citation type="submission" date="2017-05" db="EMBL/GenBank/DDBJ databases">
        <title>Vagococcus spp. assemblies.</title>
        <authorList>
            <person name="Gulvik C.A."/>
        </authorList>
    </citation>
    <scope>NUCLEOTIDE SEQUENCE [LARGE SCALE GENOMIC DNA]</scope>
    <source>
        <strain evidence="2 3">CCUG 41755</strain>
    </source>
</reference>
<comment type="similarity">
    <text evidence="1">Belongs to the ROK (NagC/XylR) family.</text>
</comment>
<proteinExistence type="inferred from homology"/>
<dbReference type="InterPro" id="IPR043129">
    <property type="entry name" value="ATPase_NBD"/>
</dbReference>
<evidence type="ECO:0000313" key="3">
    <source>
        <dbReference type="Proteomes" id="UP000287101"/>
    </source>
</evidence>
<dbReference type="EMBL" id="NGJY01000003">
    <property type="protein sequence ID" value="RSU02474.1"/>
    <property type="molecule type" value="Genomic_DNA"/>
</dbReference>
<dbReference type="SUPFAM" id="SSF53067">
    <property type="entry name" value="Actin-like ATPase domain"/>
    <property type="match status" value="1"/>
</dbReference>
<name>A0A430A6E2_9ENTE</name>
<organism evidence="2 3">
    <name type="scientific">Vagococcus fessus</name>
    <dbReference type="NCBI Taxonomy" id="120370"/>
    <lineage>
        <taxon>Bacteria</taxon>
        <taxon>Bacillati</taxon>
        <taxon>Bacillota</taxon>
        <taxon>Bacilli</taxon>
        <taxon>Lactobacillales</taxon>
        <taxon>Enterococcaceae</taxon>
        <taxon>Vagococcus</taxon>
    </lineage>
</organism>
<dbReference type="OrthoDB" id="9796533at2"/>
<dbReference type="AlphaFoldDB" id="A0A430A6E2"/>
<dbReference type="Proteomes" id="UP000287101">
    <property type="component" value="Unassembled WGS sequence"/>
</dbReference>
<evidence type="ECO:0000313" key="2">
    <source>
        <dbReference type="EMBL" id="RSU02474.1"/>
    </source>
</evidence>
<sequence length="136" mass="15055">MLNLLSTSLAFLLEEFNITFLKQLCETKEELTIEKILKAYQLGDEGIITILHNAIKYLAITINNLSLMLDTTRIILHGELFKEPQLITLVNDLLNKNSALLSTEIPLNVVVKDYHDVNGAIAACGLGVSKSLLESS</sequence>
<evidence type="ECO:0008006" key="4">
    <source>
        <dbReference type="Google" id="ProtNLM"/>
    </source>
</evidence>
<dbReference type="RefSeq" id="WP_126832166.1">
    <property type="nucleotide sequence ID" value="NZ_CBCRYB010000014.1"/>
</dbReference>